<accession>A0AAQ3WLQ3</accession>
<name>A0AAQ3WLQ3_PASNO</name>
<gene>
    <name evidence="2" type="ORF">U9M48_015203</name>
</gene>
<keyword evidence="3" id="KW-1185">Reference proteome</keyword>
<dbReference type="Proteomes" id="UP001341281">
    <property type="component" value="Chromosome 03"/>
</dbReference>
<dbReference type="AlphaFoldDB" id="A0AAQ3WLQ3"/>
<protein>
    <submittedName>
        <fullName evidence="2">Uncharacterized protein</fullName>
    </submittedName>
</protein>
<sequence>MVLEKWPSDFGGMLERIANLNQPWLITLEPAKAYSEGDSLFVVPRRHSDARIAADGENRGGVAVGRHGCIRSFSSPLVDMSLRRWIATLSLMPIPLVFSATIRSGCPKWAPLSGSRPRRPNWAGPRRVGRAP</sequence>
<feature type="region of interest" description="Disordered" evidence="1">
    <location>
        <begin position="109"/>
        <end position="132"/>
    </location>
</feature>
<proteinExistence type="predicted"/>
<evidence type="ECO:0000313" key="2">
    <source>
        <dbReference type="EMBL" id="WVZ65916.1"/>
    </source>
</evidence>
<evidence type="ECO:0000313" key="3">
    <source>
        <dbReference type="Proteomes" id="UP001341281"/>
    </source>
</evidence>
<evidence type="ECO:0000256" key="1">
    <source>
        <dbReference type="SAM" id="MobiDB-lite"/>
    </source>
</evidence>
<organism evidence="2 3">
    <name type="scientific">Paspalum notatum var. saurae</name>
    <dbReference type="NCBI Taxonomy" id="547442"/>
    <lineage>
        <taxon>Eukaryota</taxon>
        <taxon>Viridiplantae</taxon>
        <taxon>Streptophyta</taxon>
        <taxon>Embryophyta</taxon>
        <taxon>Tracheophyta</taxon>
        <taxon>Spermatophyta</taxon>
        <taxon>Magnoliopsida</taxon>
        <taxon>Liliopsida</taxon>
        <taxon>Poales</taxon>
        <taxon>Poaceae</taxon>
        <taxon>PACMAD clade</taxon>
        <taxon>Panicoideae</taxon>
        <taxon>Andropogonodae</taxon>
        <taxon>Paspaleae</taxon>
        <taxon>Paspalinae</taxon>
        <taxon>Paspalum</taxon>
    </lineage>
</organism>
<dbReference type="EMBL" id="CP144747">
    <property type="protein sequence ID" value="WVZ65916.1"/>
    <property type="molecule type" value="Genomic_DNA"/>
</dbReference>
<reference evidence="2 3" key="1">
    <citation type="submission" date="2024-02" db="EMBL/GenBank/DDBJ databases">
        <title>High-quality chromosome-scale genome assembly of Pensacola bahiagrass (Paspalum notatum Flugge var. saurae).</title>
        <authorList>
            <person name="Vega J.M."/>
            <person name="Podio M."/>
            <person name="Orjuela J."/>
            <person name="Siena L.A."/>
            <person name="Pessino S.C."/>
            <person name="Combes M.C."/>
            <person name="Mariac C."/>
            <person name="Albertini E."/>
            <person name="Pupilli F."/>
            <person name="Ortiz J.P.A."/>
            <person name="Leblanc O."/>
        </authorList>
    </citation>
    <scope>NUCLEOTIDE SEQUENCE [LARGE SCALE GENOMIC DNA]</scope>
    <source>
        <strain evidence="2">R1</strain>
        <tissue evidence="2">Leaf</tissue>
    </source>
</reference>